<sequence>MEIGRHEMRKFQSIPLNISKREISDYGDPGMKGEKDGLQLGILPLPNLLKPGEMGKAYKPTELTEHQKKLLNDGWQNNAFNQYVSDLISVERSLPDIRHP</sequence>
<reference evidence="1" key="1">
    <citation type="submission" date="2021-06" db="EMBL/GenBank/DDBJ databases">
        <authorList>
            <person name="Hodson N. C."/>
            <person name="Mongue J. A."/>
            <person name="Jaron S. K."/>
        </authorList>
    </citation>
    <scope>NUCLEOTIDE SEQUENCE</scope>
</reference>
<feature type="non-terminal residue" evidence="1">
    <location>
        <position position="100"/>
    </location>
</feature>
<protein>
    <submittedName>
        <fullName evidence="1">Uncharacterized protein</fullName>
    </submittedName>
</protein>
<organism evidence="1 2">
    <name type="scientific">Allacma fusca</name>
    <dbReference type="NCBI Taxonomy" id="39272"/>
    <lineage>
        <taxon>Eukaryota</taxon>
        <taxon>Metazoa</taxon>
        <taxon>Ecdysozoa</taxon>
        <taxon>Arthropoda</taxon>
        <taxon>Hexapoda</taxon>
        <taxon>Collembola</taxon>
        <taxon>Symphypleona</taxon>
        <taxon>Sminthuridae</taxon>
        <taxon>Allacma</taxon>
    </lineage>
</organism>
<dbReference type="OrthoDB" id="6159198at2759"/>
<gene>
    <name evidence="1" type="ORF">AFUS01_LOCUS31513</name>
</gene>
<keyword evidence="2" id="KW-1185">Reference proteome</keyword>
<accession>A0A8J2KTN5</accession>
<evidence type="ECO:0000313" key="1">
    <source>
        <dbReference type="EMBL" id="CAG7821160.1"/>
    </source>
</evidence>
<name>A0A8J2KTN5_9HEXA</name>
<comment type="caution">
    <text evidence="1">The sequence shown here is derived from an EMBL/GenBank/DDBJ whole genome shotgun (WGS) entry which is preliminary data.</text>
</comment>
<dbReference type="AlphaFoldDB" id="A0A8J2KTN5"/>
<evidence type="ECO:0000313" key="2">
    <source>
        <dbReference type="Proteomes" id="UP000708208"/>
    </source>
</evidence>
<proteinExistence type="predicted"/>
<dbReference type="Proteomes" id="UP000708208">
    <property type="component" value="Unassembled WGS sequence"/>
</dbReference>
<dbReference type="EMBL" id="CAJVCH010501947">
    <property type="protein sequence ID" value="CAG7821160.1"/>
    <property type="molecule type" value="Genomic_DNA"/>
</dbReference>